<feature type="domain" description="Lsr2 DNA-binding" evidence="4">
    <location>
        <begin position="274"/>
        <end position="309"/>
    </location>
</feature>
<dbReference type="InterPro" id="IPR036625">
    <property type="entry name" value="E3-bd_dom_sf"/>
</dbReference>
<evidence type="ECO:0000313" key="8">
    <source>
        <dbReference type="Proteomes" id="UP000302139"/>
    </source>
</evidence>
<evidence type="ECO:0000256" key="2">
    <source>
        <dbReference type="SAM" id="Coils"/>
    </source>
</evidence>
<keyword evidence="2" id="KW-0175">Coiled coil</keyword>
<feature type="coiled-coil region" evidence="2">
    <location>
        <begin position="190"/>
        <end position="244"/>
    </location>
</feature>
<evidence type="ECO:0000313" key="6">
    <source>
        <dbReference type="EMBL" id="GDY80732.1"/>
    </source>
</evidence>
<reference evidence="5 8" key="2">
    <citation type="submission" date="2019-04" db="EMBL/GenBank/DDBJ databases">
        <title>Draft genome sequences of Streptomyces avermitilis NBRC 14893.</title>
        <authorList>
            <person name="Komaki H."/>
            <person name="Tamura T."/>
            <person name="Hosoyama A."/>
        </authorList>
    </citation>
    <scope>NUCLEOTIDE SEQUENCE [LARGE SCALE GENOMIC DNA]</scope>
    <source>
        <strain evidence="5 8">NBRC 14893</strain>
    </source>
</reference>
<protein>
    <recommendedName>
        <fullName evidence="4">Lsr2 DNA-binding domain-containing protein</fullName>
    </recommendedName>
</protein>
<evidence type="ECO:0000313" key="7">
    <source>
        <dbReference type="Proteomes" id="UP000299211"/>
    </source>
</evidence>
<dbReference type="Gene3D" id="4.10.320.10">
    <property type="entry name" value="E3-binding domain"/>
    <property type="match status" value="1"/>
</dbReference>
<dbReference type="Pfam" id="PF23359">
    <property type="entry name" value="Lsr2_DNA-bd"/>
    <property type="match status" value="1"/>
</dbReference>
<dbReference type="AlphaFoldDB" id="A0A4D4MEL9"/>
<dbReference type="OMA" id="LPRCEGD"/>
<evidence type="ECO:0000313" key="5">
    <source>
        <dbReference type="EMBL" id="GDY70418.1"/>
    </source>
</evidence>
<sequence>MFTDMKEALEAEALELTPLGSDQSNAASLVVAHQARDKDDLADLLGALGLPCAEDDLVRLLPHLTNPNDDIPTGDPMTANAFTATAASMLTNGDSPEHVRSTLGLSESELAEAVKHAELPVPTATPVPETDDSASAPAEAVKHAEPTAAPDTDASASASAPEAVPAPVSDDTVDTDGIEALLSWAESHPAASIRNRAARVRSDLTELTERRATDAAQREAEERVANAKAELEAAQAQLRAVKAGGHTATAVQDATPLAPAPAPAPAATATGQRSKEELAAIRTWARANGHQVADKGNPAKKVLDAYDAAHRTANLAEASQ</sequence>
<feature type="region of interest" description="Disordered" evidence="3">
    <location>
        <begin position="256"/>
        <end position="275"/>
    </location>
</feature>
<name>A0A4D4MEL9_STRAX</name>
<accession>A0A4D4MEL9</accession>
<dbReference type="RefSeq" id="WP_011109717.1">
    <property type="nucleotide sequence ID" value="NZ_BAABTN010000072.1"/>
</dbReference>
<organism evidence="5 8">
    <name type="scientific">Streptomyces avermitilis</name>
    <dbReference type="NCBI Taxonomy" id="33903"/>
    <lineage>
        <taxon>Bacteria</taxon>
        <taxon>Bacillati</taxon>
        <taxon>Actinomycetota</taxon>
        <taxon>Actinomycetes</taxon>
        <taxon>Kitasatosporales</taxon>
        <taxon>Streptomycetaceae</taxon>
        <taxon>Streptomyces</taxon>
    </lineage>
</organism>
<dbReference type="EMBL" id="BJHY01000004">
    <property type="protein sequence ID" value="GDY80732.1"/>
    <property type="molecule type" value="Genomic_DNA"/>
</dbReference>
<keyword evidence="1" id="KW-0238">DNA-binding</keyword>
<dbReference type="GeneID" id="41537178"/>
<proteinExistence type="predicted"/>
<comment type="caution">
    <text evidence="5">The sequence shown here is derived from an EMBL/GenBank/DDBJ whole genome shotgun (WGS) entry which is preliminary data.</text>
</comment>
<dbReference type="GO" id="GO:0016746">
    <property type="term" value="F:acyltransferase activity"/>
    <property type="evidence" value="ECO:0007669"/>
    <property type="project" value="InterPro"/>
</dbReference>
<evidence type="ECO:0000256" key="1">
    <source>
        <dbReference type="ARBA" id="ARBA00023125"/>
    </source>
</evidence>
<dbReference type="Proteomes" id="UP000302139">
    <property type="component" value="Unassembled WGS sequence"/>
</dbReference>
<dbReference type="EMBL" id="BJHX01000005">
    <property type="protein sequence ID" value="GDY70418.1"/>
    <property type="molecule type" value="Genomic_DNA"/>
</dbReference>
<dbReference type="GO" id="GO:0003677">
    <property type="term" value="F:DNA binding"/>
    <property type="evidence" value="ECO:0007669"/>
    <property type="project" value="UniProtKB-KW"/>
</dbReference>
<dbReference type="STRING" id="33903.AQJ43_36400"/>
<feature type="region of interest" description="Disordered" evidence="3">
    <location>
        <begin position="118"/>
        <end position="172"/>
    </location>
</feature>
<evidence type="ECO:0000259" key="4">
    <source>
        <dbReference type="Pfam" id="PF23359"/>
    </source>
</evidence>
<feature type="compositionally biased region" description="Low complexity" evidence="3">
    <location>
        <begin position="146"/>
        <end position="170"/>
    </location>
</feature>
<evidence type="ECO:0000256" key="3">
    <source>
        <dbReference type="SAM" id="MobiDB-lite"/>
    </source>
</evidence>
<dbReference type="Proteomes" id="UP000299211">
    <property type="component" value="Unassembled WGS sequence"/>
</dbReference>
<gene>
    <name evidence="5" type="ORF">SAV14893_098110</name>
    <name evidence="6" type="ORF">SAV31267_102170</name>
</gene>
<dbReference type="InterPro" id="IPR055370">
    <property type="entry name" value="Lsr2_DNA-bd"/>
</dbReference>
<reference evidence="6 7" key="1">
    <citation type="submission" date="2019-04" db="EMBL/GenBank/DDBJ databases">
        <title>Draft genome sequences of Streptomyces avermitilis ATCC 31267.</title>
        <authorList>
            <person name="Komaki H."/>
            <person name="Tamura T."/>
            <person name="Hosoyama A."/>
        </authorList>
    </citation>
    <scope>NUCLEOTIDE SEQUENCE [LARGE SCALE GENOMIC DNA]</scope>
    <source>
        <strain evidence="6 7">ATCC 31267</strain>
    </source>
</reference>